<dbReference type="KEGG" id="mpro:BJP34_00195"/>
<comment type="similarity">
    <text evidence="6">Belongs to the glycosyl hydrolase 74 family.</text>
</comment>
<evidence type="ECO:0000256" key="5">
    <source>
        <dbReference type="ARBA" id="ARBA00023326"/>
    </source>
</evidence>
<keyword evidence="7" id="KW-0812">Transmembrane</keyword>
<keyword evidence="2" id="KW-0378">Hydrolase</keyword>
<dbReference type="RefSeq" id="WP_070390588.1">
    <property type="nucleotide sequence ID" value="NZ_CP017599.1"/>
</dbReference>
<dbReference type="SUPFAM" id="SSF110296">
    <property type="entry name" value="Oligoxyloglucan reducing end-specific cellobiohydrolase"/>
    <property type="match status" value="2"/>
</dbReference>
<sequence>MIDWLAIALRVLLGLFIFAIGLTLAKWIPNHRIRAITQPNRWFRQRVTLGLMLLTSLMMLGSIVLVTDIVKVNSGQAEVVSSRKYQKNIRLGTTNVAIGGGGYVTGVYLHPLEKDLVYIRTDVGGFYRWDEPKQRWIPLTEHFPFSQRNYYGGEALAVDPNDPTIVYIAAGKYPWAEPGTLFKSTDKGQTWTKLNLDLKMGANHKKKWLGERLAVDPFNSNIILFGSREDGLWKSSDAGATWENVTSFAGKPDNKIGITAIVFDKQVPGLVYASPYGDGIYKSTDSGVSWTQVAGSPKTVNRMAVGKKNILYVTSTSNPGVHKYANGVWKTMKPGGSNRIFGTLSVNPANPEDILVAFNRTQKTKFYRSLDGGATWKQQLTSANNTIPWWPKKYFANHMAAMEFDPKVPGRVWFTDWYGVWRTDDLNANPVVWTNYAAGHEEVVPFTLVSPPRGPILVSGVADVDGFYHNQGLDTYPSQRLGLGEPGKSFQDTYSIAYCETKPLQMVRVGGYRWNSTYTGATSTDGGLTWQEFASFPDNTMPMRVAMSATNPNLFVVTVSQGQPLRTKDGGMTWQKVSGLPNGPGGPWNWSQSLAADPVDGNRFYYYAKGKVYRSNDGGSSFQIVNDSLRNEGWHSLKTVPGVKGEIWLSLDRKGFYRSTDGGQSFVKLPSVTRAHLFAFGKAPQGSDTPALYIYGNIDGNLPNVENGVRNREVSETSGSSAKSRAQEPGIFQSLDMGRTWTRMGDRSRPIGNRPGVMEASKQEFGLVFIGTNGRGIYYGSQ</sequence>
<dbReference type="CDD" id="cd15482">
    <property type="entry name" value="Sialidase_non-viral"/>
    <property type="match status" value="1"/>
</dbReference>
<organism evidence="8 9">
    <name type="scientific">Moorena producens PAL-8-15-08-1</name>
    <dbReference type="NCBI Taxonomy" id="1458985"/>
    <lineage>
        <taxon>Bacteria</taxon>
        <taxon>Bacillati</taxon>
        <taxon>Cyanobacteriota</taxon>
        <taxon>Cyanophyceae</taxon>
        <taxon>Coleofasciculales</taxon>
        <taxon>Coleofasciculaceae</taxon>
        <taxon>Moorena</taxon>
    </lineage>
</organism>
<gene>
    <name evidence="8" type="ORF">BJP34_00195</name>
</gene>
<evidence type="ECO:0000256" key="3">
    <source>
        <dbReference type="ARBA" id="ARBA00023277"/>
    </source>
</evidence>
<dbReference type="GO" id="GO:0016798">
    <property type="term" value="F:hydrolase activity, acting on glycosyl bonds"/>
    <property type="evidence" value="ECO:0007669"/>
    <property type="project" value="UniProtKB-KW"/>
</dbReference>
<dbReference type="GO" id="GO:0010411">
    <property type="term" value="P:xyloglucan metabolic process"/>
    <property type="evidence" value="ECO:0007669"/>
    <property type="project" value="TreeGrafter"/>
</dbReference>
<protein>
    <recommendedName>
        <fullName evidence="10">Sortilin N-terminal domain-containing protein</fullName>
    </recommendedName>
</protein>
<keyword evidence="7" id="KW-0472">Membrane</keyword>
<dbReference type="Proteomes" id="UP000177870">
    <property type="component" value="Chromosome"/>
</dbReference>
<evidence type="ECO:0000256" key="4">
    <source>
        <dbReference type="ARBA" id="ARBA00023295"/>
    </source>
</evidence>
<evidence type="ECO:0000256" key="2">
    <source>
        <dbReference type="ARBA" id="ARBA00022801"/>
    </source>
</evidence>
<evidence type="ECO:0008006" key="10">
    <source>
        <dbReference type="Google" id="ProtNLM"/>
    </source>
</evidence>
<dbReference type="GO" id="GO:0000272">
    <property type="term" value="P:polysaccharide catabolic process"/>
    <property type="evidence" value="ECO:0007669"/>
    <property type="project" value="UniProtKB-KW"/>
</dbReference>
<feature type="transmembrane region" description="Helical" evidence="7">
    <location>
        <begin position="49"/>
        <end position="67"/>
    </location>
</feature>
<evidence type="ECO:0000313" key="8">
    <source>
        <dbReference type="EMBL" id="AOW98065.1"/>
    </source>
</evidence>
<dbReference type="OrthoDB" id="9757947at2"/>
<dbReference type="AlphaFoldDB" id="A0A1D8TKU0"/>
<keyword evidence="7" id="KW-1133">Transmembrane helix</keyword>
<keyword evidence="4" id="KW-0326">Glycosidase</keyword>
<feature type="transmembrane region" description="Helical" evidence="7">
    <location>
        <begin position="6"/>
        <end position="28"/>
    </location>
</feature>
<dbReference type="InterPro" id="IPR052025">
    <property type="entry name" value="Xyloglucanase_GH74"/>
</dbReference>
<keyword evidence="3" id="KW-0119">Carbohydrate metabolism</keyword>
<dbReference type="STRING" id="1458985.BJP34_00195"/>
<evidence type="ECO:0000256" key="1">
    <source>
        <dbReference type="ARBA" id="ARBA00022729"/>
    </source>
</evidence>
<evidence type="ECO:0000256" key="6">
    <source>
        <dbReference type="ARBA" id="ARBA00037986"/>
    </source>
</evidence>
<keyword evidence="5" id="KW-0624">Polysaccharide degradation</keyword>
<evidence type="ECO:0000256" key="7">
    <source>
        <dbReference type="SAM" id="Phobius"/>
    </source>
</evidence>
<dbReference type="EMBL" id="CP017599">
    <property type="protein sequence ID" value="AOW98065.1"/>
    <property type="molecule type" value="Genomic_DNA"/>
</dbReference>
<dbReference type="Gene3D" id="2.130.10.10">
    <property type="entry name" value="YVTN repeat-like/Quinoprotein amine dehydrogenase"/>
    <property type="match status" value="3"/>
</dbReference>
<dbReference type="InterPro" id="IPR015943">
    <property type="entry name" value="WD40/YVTN_repeat-like_dom_sf"/>
</dbReference>
<reference evidence="9" key="1">
    <citation type="submission" date="2016-10" db="EMBL/GenBank/DDBJ databases">
        <title>Comparative genomics uncovers the prolific and rare metabolic potential of the cyanobacterial genus Moorea.</title>
        <authorList>
            <person name="Leao T."/>
            <person name="Castelao G."/>
            <person name="Korobeynikov A."/>
            <person name="Monroe E.A."/>
            <person name="Podell S."/>
            <person name="Glukhov E."/>
            <person name="Allen E."/>
            <person name="Gerwick W.H."/>
            <person name="Gerwick L."/>
        </authorList>
    </citation>
    <scope>NUCLEOTIDE SEQUENCE [LARGE SCALE GENOMIC DNA]</scope>
    <source>
        <strain evidence="9">PAL-8-15-08-1</strain>
    </source>
</reference>
<name>A0A1D8TKU0_9CYAN</name>
<evidence type="ECO:0000313" key="9">
    <source>
        <dbReference type="Proteomes" id="UP000177870"/>
    </source>
</evidence>
<dbReference type="PANTHER" id="PTHR43739:SF2">
    <property type="entry name" value="OLIGOXYLOGLUCAN-REDUCING END-SPECIFIC XYLOGLUCANASE-RELATED"/>
    <property type="match status" value="1"/>
</dbReference>
<dbReference type="PANTHER" id="PTHR43739">
    <property type="entry name" value="XYLOGLUCANASE (EUROFUNG)"/>
    <property type="match status" value="1"/>
</dbReference>
<keyword evidence="1" id="KW-0732">Signal</keyword>
<accession>A0A1D8TKU0</accession>
<proteinExistence type="inferred from homology"/>